<evidence type="ECO:0000256" key="1">
    <source>
        <dbReference type="SAM" id="MobiDB-lite"/>
    </source>
</evidence>
<dbReference type="Ensembl" id="ENSCGRT00001027178.1">
    <property type="protein sequence ID" value="ENSCGRP00001022933.1"/>
    <property type="gene ID" value="ENSCGRG00001021318.1"/>
</dbReference>
<sequence length="153" mass="16976">SAARWQRRGEQWRPRALLLRRLRGLGRSRDARCRSSLPPPWRAVKPQVSAPRSRGQTMGSWWLLPAAGPARDSDLVRGVGSGGRQRSRGGDPTRGAVLVLRTRAELARPWVPARNLRTGCTPGTCRERGTRSALRPFPRLVRFTGPRCGAGPR</sequence>
<reference evidence="2" key="2">
    <citation type="submission" date="2025-09" db="UniProtKB">
        <authorList>
            <consortium name="Ensembl"/>
        </authorList>
    </citation>
    <scope>IDENTIFICATION</scope>
</reference>
<protein>
    <submittedName>
        <fullName evidence="2">Uncharacterized protein</fullName>
    </submittedName>
</protein>
<feature type="region of interest" description="Disordered" evidence="1">
    <location>
        <begin position="73"/>
        <end position="95"/>
    </location>
</feature>
<evidence type="ECO:0000313" key="2">
    <source>
        <dbReference type="Ensembl" id="ENSCGRP00001022933.1"/>
    </source>
</evidence>
<organism evidence="2 3">
    <name type="scientific">Cricetulus griseus</name>
    <name type="common">Chinese hamster</name>
    <name type="synonym">Cricetulus barabensis griseus</name>
    <dbReference type="NCBI Taxonomy" id="10029"/>
    <lineage>
        <taxon>Eukaryota</taxon>
        <taxon>Metazoa</taxon>
        <taxon>Chordata</taxon>
        <taxon>Craniata</taxon>
        <taxon>Vertebrata</taxon>
        <taxon>Euteleostomi</taxon>
        <taxon>Mammalia</taxon>
        <taxon>Eutheria</taxon>
        <taxon>Euarchontoglires</taxon>
        <taxon>Glires</taxon>
        <taxon>Rodentia</taxon>
        <taxon>Myomorpha</taxon>
        <taxon>Muroidea</taxon>
        <taxon>Cricetidae</taxon>
        <taxon>Cricetinae</taxon>
        <taxon>Cricetulus</taxon>
    </lineage>
</organism>
<dbReference type="AlphaFoldDB" id="A0A8C2QMQ0"/>
<name>A0A8C2QMQ0_CRIGR</name>
<accession>A0A8C2QMQ0</accession>
<evidence type="ECO:0000313" key="3">
    <source>
        <dbReference type="Proteomes" id="UP000694386"/>
    </source>
</evidence>
<feature type="region of interest" description="Disordered" evidence="1">
    <location>
        <begin position="30"/>
        <end position="56"/>
    </location>
</feature>
<dbReference type="Proteomes" id="UP000694386">
    <property type="component" value="Unplaced"/>
</dbReference>
<proteinExistence type="predicted"/>
<reference evidence="2" key="1">
    <citation type="submission" date="2025-08" db="UniProtKB">
        <authorList>
            <consortium name="Ensembl"/>
        </authorList>
    </citation>
    <scope>IDENTIFICATION</scope>
</reference>